<evidence type="ECO:0000256" key="9">
    <source>
        <dbReference type="SAM" id="Phobius"/>
    </source>
</evidence>
<dbReference type="InterPro" id="IPR000298">
    <property type="entry name" value="Cyt_c_oxidase-like_su3"/>
</dbReference>
<evidence type="ECO:0000313" key="11">
    <source>
        <dbReference type="EMBL" id="AMR73956.1"/>
    </source>
</evidence>
<proteinExistence type="inferred from homology"/>
<evidence type="ECO:0000256" key="4">
    <source>
        <dbReference type="ARBA" id="ARBA00022692"/>
    </source>
</evidence>
<keyword evidence="4 8" id="KW-0812">Transmembrane</keyword>
<dbReference type="PANTHER" id="PTHR11403:SF7">
    <property type="entry name" value="CYTOCHROME C OXIDASE SUBUNIT 3"/>
    <property type="match status" value="1"/>
</dbReference>
<evidence type="ECO:0000256" key="7">
    <source>
        <dbReference type="ARBA" id="ARBA00023136"/>
    </source>
</evidence>
<dbReference type="AlphaFoldDB" id="A0A2Z1GGA8"/>
<keyword evidence="7 9" id="KW-0472">Membrane</keyword>
<dbReference type="GO" id="GO:0016020">
    <property type="term" value="C:membrane"/>
    <property type="evidence" value="ECO:0007669"/>
    <property type="project" value="UniProtKB-SubCell"/>
</dbReference>
<evidence type="ECO:0000256" key="6">
    <source>
        <dbReference type="ARBA" id="ARBA00022989"/>
    </source>
</evidence>
<evidence type="ECO:0000256" key="8">
    <source>
        <dbReference type="RuleBase" id="RU003375"/>
    </source>
</evidence>
<feature type="domain" description="Heme-copper oxidase subunit III family profile" evidence="10">
    <location>
        <begin position="1"/>
        <end position="214"/>
    </location>
</feature>
<evidence type="ECO:0000259" key="10">
    <source>
        <dbReference type="PROSITE" id="PS50253"/>
    </source>
</evidence>
<feature type="transmembrane region" description="Helical" evidence="9">
    <location>
        <begin position="12"/>
        <end position="43"/>
    </location>
</feature>
<keyword evidence="5" id="KW-1278">Translocase</keyword>
<dbReference type="InterPro" id="IPR024791">
    <property type="entry name" value="Cyt_c/ubiquinol_Oxase_su3"/>
</dbReference>
<organism evidence="11">
    <name type="scientific">Anoplocephala magna</name>
    <dbReference type="NCBI Taxonomy" id="218193"/>
    <lineage>
        <taxon>Eukaryota</taxon>
        <taxon>Metazoa</taxon>
        <taxon>Spiralia</taxon>
        <taxon>Lophotrochozoa</taxon>
        <taxon>Platyhelminthes</taxon>
        <taxon>Cestoda</taxon>
        <taxon>Eucestoda</taxon>
        <taxon>Cyclophyllidea</taxon>
        <taxon>Anoplocephalidae</taxon>
        <taxon>Anoplocephala</taxon>
    </lineage>
</organism>
<feature type="transmembrane region" description="Helical" evidence="9">
    <location>
        <begin position="152"/>
        <end position="180"/>
    </location>
</feature>
<accession>A0A2Z1GGA8</accession>
<dbReference type="CDD" id="cd00386">
    <property type="entry name" value="Heme_Cu_Oxidase_III_like"/>
    <property type="match status" value="1"/>
</dbReference>
<evidence type="ECO:0000256" key="5">
    <source>
        <dbReference type="ARBA" id="ARBA00022967"/>
    </source>
</evidence>
<comment type="similarity">
    <text evidence="2 8">Belongs to the cytochrome c oxidase subunit 3 family.</text>
</comment>
<dbReference type="RefSeq" id="YP_009316240.1">
    <property type="nucleotide sequence ID" value="NC_031801.1"/>
</dbReference>
<comment type="subcellular location">
    <subcellularLocation>
        <location evidence="1">Membrane</location>
        <topology evidence="1">Multi-pass membrane protein</topology>
    </subcellularLocation>
</comment>
<dbReference type="SUPFAM" id="SSF81452">
    <property type="entry name" value="Cytochrome c oxidase subunit III-like"/>
    <property type="match status" value="1"/>
</dbReference>
<dbReference type="Gene3D" id="1.20.120.80">
    <property type="entry name" value="Cytochrome c oxidase, subunit III, four-helix bundle"/>
    <property type="match status" value="1"/>
</dbReference>
<feature type="transmembrane region" description="Helical" evidence="9">
    <location>
        <begin position="55"/>
        <end position="77"/>
    </location>
</feature>
<name>A0A2Z1GGA8_9CEST</name>
<evidence type="ECO:0000256" key="1">
    <source>
        <dbReference type="ARBA" id="ARBA00004141"/>
    </source>
</evidence>
<dbReference type="GO" id="GO:0019646">
    <property type="term" value="P:aerobic electron transport chain"/>
    <property type="evidence" value="ECO:0007669"/>
    <property type="project" value="InterPro"/>
</dbReference>
<keyword evidence="8 11" id="KW-0496">Mitochondrion</keyword>
<dbReference type="PANTHER" id="PTHR11403">
    <property type="entry name" value="CYTOCHROME C OXIDASE SUBUNIT III"/>
    <property type="match status" value="1"/>
</dbReference>
<feature type="transmembrane region" description="Helical" evidence="9">
    <location>
        <begin position="195"/>
        <end position="213"/>
    </location>
</feature>
<dbReference type="GO" id="GO:0004129">
    <property type="term" value="F:cytochrome-c oxidase activity"/>
    <property type="evidence" value="ECO:0007669"/>
    <property type="project" value="InterPro"/>
</dbReference>
<dbReference type="EMBL" id="KU236385">
    <property type="protein sequence ID" value="AMR73956.1"/>
    <property type="molecule type" value="Genomic_DNA"/>
</dbReference>
<feature type="transmembrane region" description="Helical" evidence="9">
    <location>
        <begin position="89"/>
        <end position="113"/>
    </location>
</feature>
<dbReference type="InterPro" id="IPR035973">
    <property type="entry name" value="Cyt_c_oxidase_su3-like_sf"/>
</dbReference>
<keyword evidence="6 9" id="KW-1133">Transmembrane helix</keyword>
<reference evidence="11" key="1">
    <citation type="submission" date="2015-12" db="EMBL/GenBank/DDBJ databases">
        <title>The complete mitochondrial genome of Anoplocephala magna: comparison with Anoplocephala perfoliata.</title>
        <authorList>
            <person name="Guo A."/>
        </authorList>
    </citation>
    <scope>NUCLEOTIDE SEQUENCE</scope>
</reference>
<dbReference type="Pfam" id="PF00510">
    <property type="entry name" value="COX3"/>
    <property type="match status" value="1"/>
</dbReference>
<feature type="transmembrane region" description="Helical" evidence="9">
    <location>
        <begin position="119"/>
        <end position="140"/>
    </location>
</feature>
<comment type="function">
    <text evidence="8">Component of the cytochrome c oxidase, the last enzyme in the mitochondrial electron transport chain which drives oxidative phosphorylation. The respiratory chain contains 3 multisubunit complexes succinate dehydrogenase (complex II, CII), ubiquinol-cytochrome c oxidoreductase (cytochrome b-c1 complex, complex III, CIII) and cytochrome c oxidase (complex IV, CIV), that cooperate to transfer electrons derived from NADH and succinate to molecular oxygen, creating an electrochemical gradient over the inner membrane that drives transmembrane transport and the ATP synthase. Cytochrome c oxidase is the component of the respiratory chain that catalyzes the reduction of oxygen to water. Electrons originating from reduced cytochrome c in the intermembrane space (IMS) are transferred via the dinuclear copper A center (CU(A)) of subunit 2 and heme A of subunit 1 to the active site in subunit 1, a binuclear center (BNC) formed by heme A3 and copper B (CU(B)). The BNC reduces molecular oxygen to 2 water molecules using 4 electrons from cytochrome c in the IMS and 4 protons from the mitochondrial matrix.</text>
</comment>
<evidence type="ECO:0000256" key="2">
    <source>
        <dbReference type="ARBA" id="ARBA00010581"/>
    </source>
</evidence>
<geneLocation type="mitochondrion" evidence="11"/>
<dbReference type="PROSITE" id="PS50253">
    <property type="entry name" value="COX3"/>
    <property type="match status" value="1"/>
</dbReference>
<gene>
    <name evidence="11" type="primary">cox3</name>
</gene>
<evidence type="ECO:0000256" key="3">
    <source>
        <dbReference type="ARBA" id="ARBA00015944"/>
    </source>
</evidence>
<protein>
    <recommendedName>
        <fullName evidence="3 8">Cytochrome c oxidase subunit 3</fullName>
    </recommendedName>
</protein>
<dbReference type="InterPro" id="IPR013833">
    <property type="entry name" value="Cyt_c_oxidase_su3_a-hlx"/>
</dbReference>
<sequence length="214" mass="24735">MSIFSIYSAFLVGSLLIGLFFWNLWLICLVTSLLIVSLVIYLYDSIDIFFHYESGFWLFIFSEILIFGTLIFCCLYFDQYCYENLSSPLELPFVGCFVLLGSSITITGFHHLLGWKYCWVLLLLTIVLGILFICLQIVEFSEVSVNIFDNSFYASSFCTVGLHFSHVALGVVALLVVLMVGESKLGVYRCSVVTWYWHFVDYVWLFVYMFVYVC</sequence>